<protein>
    <submittedName>
        <fullName evidence="8">Very short patch repair endonuclease</fullName>
    </submittedName>
</protein>
<name>A0ABX9WMY1_9ACTN</name>
<comment type="caution">
    <text evidence="8">The sequence shown here is derived from an EMBL/GenBank/DDBJ whole genome shotgun (WGS) entry which is preliminary data.</text>
</comment>
<evidence type="ECO:0000256" key="4">
    <source>
        <dbReference type="ARBA" id="ARBA00022801"/>
    </source>
</evidence>
<organism evidence="8 9">
    <name type="scientific">Micromonospora solifontis</name>
    <dbReference type="NCBI Taxonomy" id="2487138"/>
    <lineage>
        <taxon>Bacteria</taxon>
        <taxon>Bacillati</taxon>
        <taxon>Actinomycetota</taxon>
        <taxon>Actinomycetes</taxon>
        <taxon>Micromonosporales</taxon>
        <taxon>Micromonosporaceae</taxon>
        <taxon>Micromonospora</taxon>
    </lineage>
</organism>
<dbReference type="Gene3D" id="3.40.960.10">
    <property type="entry name" value="VSR Endonuclease"/>
    <property type="match status" value="1"/>
</dbReference>
<keyword evidence="1" id="KW-0540">Nuclease</keyword>
<evidence type="ECO:0000256" key="3">
    <source>
        <dbReference type="ARBA" id="ARBA00022763"/>
    </source>
</evidence>
<dbReference type="Proteomes" id="UP000280698">
    <property type="component" value="Unassembled WGS sequence"/>
</dbReference>
<comment type="similarity">
    <text evidence="6">Belongs to the Vsr family.</text>
</comment>
<dbReference type="GO" id="GO:0004519">
    <property type="term" value="F:endonuclease activity"/>
    <property type="evidence" value="ECO:0007669"/>
    <property type="project" value="UniProtKB-KW"/>
</dbReference>
<keyword evidence="4" id="KW-0378">Hydrolase</keyword>
<keyword evidence="5" id="KW-0234">DNA repair</keyword>
<evidence type="ECO:0000256" key="6">
    <source>
        <dbReference type="ARBA" id="ARBA00029466"/>
    </source>
</evidence>
<feature type="compositionally biased region" description="Pro residues" evidence="7">
    <location>
        <begin position="1"/>
        <end position="10"/>
    </location>
</feature>
<evidence type="ECO:0000313" key="8">
    <source>
        <dbReference type="EMBL" id="RNM01970.1"/>
    </source>
</evidence>
<sequence length="142" mass="16263">MTLPPTPPPSSASRAMRSNRSTDTKPELALRRQLFHRGLRYRVGYRISLPERAVRPDIVFTRRKVAIFVDGCFWHGCPLHCRMPSDPSGYWHQKIDRNRKRDLVVNEVLRAAGWTVFRVWEHEPADDAARAIDAALAQGTST</sequence>
<gene>
    <name evidence="8" type="ORF">EFE23_00400</name>
</gene>
<keyword evidence="3" id="KW-0227">DNA damage</keyword>
<evidence type="ECO:0000256" key="5">
    <source>
        <dbReference type="ARBA" id="ARBA00023204"/>
    </source>
</evidence>
<dbReference type="SUPFAM" id="SSF52980">
    <property type="entry name" value="Restriction endonuclease-like"/>
    <property type="match status" value="1"/>
</dbReference>
<reference evidence="8 9" key="1">
    <citation type="submission" date="2018-11" db="EMBL/GenBank/DDBJ databases">
        <title>Micromonospora sp. PPF5-17, a new actinomycetes isolated from a hot spring soil.</title>
        <authorList>
            <person name="Thawai C."/>
        </authorList>
    </citation>
    <scope>NUCLEOTIDE SEQUENCE [LARGE SCALE GENOMIC DNA]</scope>
    <source>
        <strain evidence="8 9">PPF5-17</strain>
    </source>
</reference>
<dbReference type="EMBL" id="RJLN01000001">
    <property type="protein sequence ID" value="RNM01970.1"/>
    <property type="molecule type" value="Genomic_DNA"/>
</dbReference>
<evidence type="ECO:0000313" key="9">
    <source>
        <dbReference type="Proteomes" id="UP000280698"/>
    </source>
</evidence>
<keyword evidence="9" id="KW-1185">Reference proteome</keyword>
<evidence type="ECO:0000256" key="2">
    <source>
        <dbReference type="ARBA" id="ARBA00022759"/>
    </source>
</evidence>
<dbReference type="CDD" id="cd00221">
    <property type="entry name" value="Vsr"/>
    <property type="match status" value="1"/>
</dbReference>
<dbReference type="NCBIfam" id="TIGR00632">
    <property type="entry name" value="vsr"/>
    <property type="match status" value="1"/>
</dbReference>
<evidence type="ECO:0000256" key="1">
    <source>
        <dbReference type="ARBA" id="ARBA00022722"/>
    </source>
</evidence>
<accession>A0ABX9WMY1</accession>
<evidence type="ECO:0000256" key="7">
    <source>
        <dbReference type="SAM" id="MobiDB-lite"/>
    </source>
</evidence>
<dbReference type="Pfam" id="PF03852">
    <property type="entry name" value="Vsr"/>
    <property type="match status" value="1"/>
</dbReference>
<dbReference type="InterPro" id="IPR011335">
    <property type="entry name" value="Restrct_endonuc-II-like"/>
</dbReference>
<feature type="region of interest" description="Disordered" evidence="7">
    <location>
        <begin position="1"/>
        <end position="24"/>
    </location>
</feature>
<dbReference type="RefSeq" id="WP_123238919.1">
    <property type="nucleotide sequence ID" value="NZ_JAAHBY010000001.1"/>
</dbReference>
<proteinExistence type="inferred from homology"/>
<dbReference type="InterPro" id="IPR004603">
    <property type="entry name" value="DNA_mismatch_endonuc_vsr"/>
</dbReference>
<keyword evidence="2 8" id="KW-0255">Endonuclease</keyword>